<accession>A0A1V3XPY4</accession>
<reference evidence="1 2" key="1">
    <citation type="submission" date="2017-02" db="EMBL/GenBank/DDBJ databases">
        <title>Complete genome sequences of Mycobacterium kansasii strains isolated from rhesus macaques.</title>
        <authorList>
            <person name="Panda A."/>
            <person name="Nagaraj S."/>
            <person name="Zhao X."/>
            <person name="Tettelin H."/>
            <person name="Detolla L.J."/>
        </authorList>
    </citation>
    <scope>NUCLEOTIDE SEQUENCE [LARGE SCALE GENOMIC DNA]</scope>
    <source>
        <strain evidence="1 2">11-3469</strain>
    </source>
</reference>
<dbReference type="EMBL" id="MVBN01000002">
    <property type="protein sequence ID" value="OOK80561.1"/>
    <property type="molecule type" value="Genomic_DNA"/>
</dbReference>
<dbReference type="AlphaFoldDB" id="A0A1V3XPY4"/>
<dbReference type="Proteomes" id="UP000188532">
    <property type="component" value="Unassembled WGS sequence"/>
</dbReference>
<evidence type="ECO:0000313" key="2">
    <source>
        <dbReference type="Proteomes" id="UP000188532"/>
    </source>
</evidence>
<sequence length="41" mass="4569">MAAGPPPATRHVVSSDCWSTPDLVRIVARWIRLPRRIGCVQ</sequence>
<comment type="caution">
    <text evidence="1">The sequence shown here is derived from an EMBL/GenBank/DDBJ whole genome shotgun (WGS) entry which is preliminary data.</text>
</comment>
<evidence type="ECO:0000313" key="1">
    <source>
        <dbReference type="EMBL" id="OOK80561.1"/>
    </source>
</evidence>
<gene>
    <name evidence="1" type="ORF">BZL29_1759</name>
</gene>
<name>A0A1V3XPY4_MYCKA</name>
<proteinExistence type="predicted"/>
<protein>
    <submittedName>
        <fullName evidence="1">Uncharacterized protein</fullName>
    </submittedName>
</protein>
<organism evidence="1 2">
    <name type="scientific">Mycobacterium kansasii</name>
    <dbReference type="NCBI Taxonomy" id="1768"/>
    <lineage>
        <taxon>Bacteria</taxon>
        <taxon>Bacillati</taxon>
        <taxon>Actinomycetota</taxon>
        <taxon>Actinomycetes</taxon>
        <taxon>Mycobacteriales</taxon>
        <taxon>Mycobacteriaceae</taxon>
        <taxon>Mycobacterium</taxon>
    </lineage>
</organism>